<name>A0A1G7BHV0_9ACTO</name>
<dbReference type="AlphaFoldDB" id="A0A1G7BHV0"/>
<keyword evidence="3" id="KW-1185">Reference proteome</keyword>
<reference evidence="2 4" key="3">
    <citation type="submission" date="2018-11" db="EMBL/GenBank/DDBJ databases">
        <authorList>
            <consortium name="Pathogen Informatics"/>
        </authorList>
    </citation>
    <scope>NUCLEOTIDE SEQUENCE [LARGE SCALE GENOMIC DNA]</scope>
    <source>
        <strain evidence="2 4">NCTC10327</strain>
    </source>
</reference>
<protein>
    <submittedName>
        <fullName evidence="1">Uncharacterized protein</fullName>
    </submittedName>
</protein>
<reference evidence="3" key="1">
    <citation type="submission" date="2016-10" db="EMBL/GenBank/DDBJ databases">
        <authorList>
            <person name="Varghese N."/>
        </authorList>
    </citation>
    <scope>NUCLEOTIDE SEQUENCE [LARGE SCALE GENOMIC DNA]</scope>
    <source>
        <strain evidence="3">DSM 20639</strain>
    </source>
</reference>
<gene>
    <name evidence="2" type="ORF">NCTC10327_01210</name>
    <name evidence="1" type="ORF">SAMN05421878_1055</name>
</gene>
<dbReference type="EMBL" id="UYIO01000001">
    <property type="protein sequence ID" value="VDG76570.1"/>
    <property type="molecule type" value="Genomic_DNA"/>
</dbReference>
<dbReference type="EMBL" id="FNAU01000005">
    <property type="protein sequence ID" value="SDE26553.1"/>
    <property type="molecule type" value="Genomic_DNA"/>
</dbReference>
<sequence length="67" mass="7635">MHPGSGARGLETVSIHRVCIAPRVPFRENLRYWSCEATCRVFATYLLRAAGLIRQVRIGLIVFHIRV</sequence>
<dbReference type="Proteomes" id="UP000269974">
    <property type="component" value="Unassembled WGS sequence"/>
</dbReference>
<proteinExistence type="predicted"/>
<dbReference type="Proteomes" id="UP000182744">
    <property type="component" value="Unassembled WGS sequence"/>
</dbReference>
<accession>A0A1G7BHV0</accession>
<evidence type="ECO:0000313" key="2">
    <source>
        <dbReference type="EMBL" id="VDG76570.1"/>
    </source>
</evidence>
<evidence type="ECO:0000313" key="3">
    <source>
        <dbReference type="Proteomes" id="UP000182744"/>
    </source>
</evidence>
<organism evidence="1 3">
    <name type="scientific">Actinobaculum suis</name>
    <dbReference type="NCBI Taxonomy" id="1657"/>
    <lineage>
        <taxon>Bacteria</taxon>
        <taxon>Bacillati</taxon>
        <taxon>Actinomycetota</taxon>
        <taxon>Actinomycetes</taxon>
        <taxon>Actinomycetales</taxon>
        <taxon>Actinomycetaceae</taxon>
        <taxon>Actinobaculum</taxon>
    </lineage>
</organism>
<evidence type="ECO:0000313" key="1">
    <source>
        <dbReference type="EMBL" id="SDE26553.1"/>
    </source>
</evidence>
<reference evidence="1" key="2">
    <citation type="submission" date="2016-10" db="EMBL/GenBank/DDBJ databases">
        <authorList>
            <person name="de Groot N.N."/>
        </authorList>
    </citation>
    <scope>NUCLEOTIDE SEQUENCE [LARGE SCALE GENOMIC DNA]</scope>
    <source>
        <strain evidence="1">DSM 20639</strain>
    </source>
</reference>
<evidence type="ECO:0000313" key="4">
    <source>
        <dbReference type="Proteomes" id="UP000269974"/>
    </source>
</evidence>